<comment type="caution">
    <text evidence="1">The sequence shown here is derived from an EMBL/GenBank/DDBJ whole genome shotgun (WGS) entry which is preliminary data.</text>
</comment>
<sequence length="179" mass="20486">MQIAESIPMLDDILAPWRDTIGADFQGYRNHVSRMLNFCFLLRDCSEEERHKHIIAGAFHDIGIWVNNTVDYVPPSIPPAVAYLEEHDPQAWSDEITLMISEHHKMRAYQSEYQPLVELFRQGDLVDFSCGAVRFGLPKNAIRAVKGAYPNAGFHKGLMKKAGKWLLKHPLNPAPMMKW</sequence>
<dbReference type="RefSeq" id="WP_285763037.1">
    <property type="nucleotide sequence ID" value="NZ_BSYJ01000002.1"/>
</dbReference>
<dbReference type="SUPFAM" id="SSF109604">
    <property type="entry name" value="HD-domain/PDEase-like"/>
    <property type="match status" value="1"/>
</dbReference>
<organism evidence="1 2">
    <name type="scientific">Biformimicrobium ophioploci</name>
    <dbReference type="NCBI Taxonomy" id="3036711"/>
    <lineage>
        <taxon>Bacteria</taxon>
        <taxon>Pseudomonadati</taxon>
        <taxon>Pseudomonadota</taxon>
        <taxon>Gammaproteobacteria</taxon>
        <taxon>Cellvibrionales</taxon>
        <taxon>Microbulbiferaceae</taxon>
        <taxon>Biformimicrobium</taxon>
    </lineage>
</organism>
<evidence type="ECO:0000313" key="2">
    <source>
        <dbReference type="Proteomes" id="UP001224392"/>
    </source>
</evidence>
<accession>A0ABQ6LWR6</accession>
<protein>
    <submittedName>
        <fullName evidence="1">HD domain-containing protein</fullName>
    </submittedName>
</protein>
<name>A0ABQ6LWR6_9GAMM</name>
<dbReference type="Proteomes" id="UP001224392">
    <property type="component" value="Unassembled WGS sequence"/>
</dbReference>
<keyword evidence="2" id="KW-1185">Reference proteome</keyword>
<dbReference type="EMBL" id="BSYJ01000002">
    <property type="protein sequence ID" value="GMG86503.1"/>
    <property type="molecule type" value="Genomic_DNA"/>
</dbReference>
<proteinExistence type="predicted"/>
<evidence type="ECO:0000313" key="1">
    <source>
        <dbReference type="EMBL" id="GMG86503.1"/>
    </source>
</evidence>
<gene>
    <name evidence="1" type="ORF">MNKW57_08240</name>
</gene>
<reference evidence="1 2" key="1">
    <citation type="submission" date="2023-04" db="EMBL/GenBank/DDBJ databases">
        <title>Marinobulbifer ophiurae gen. nov., sp. Nov., isolate from tissue of brittle star Ophioplocus japonicus.</title>
        <authorList>
            <person name="Kawano K."/>
            <person name="Sawayama S."/>
            <person name="Nakagawa S."/>
        </authorList>
    </citation>
    <scope>NUCLEOTIDE SEQUENCE [LARGE SCALE GENOMIC DNA]</scope>
    <source>
        <strain evidence="1 2">NKW57</strain>
    </source>
</reference>